<keyword evidence="2" id="KW-1185">Reference proteome</keyword>
<evidence type="ECO:0000313" key="2">
    <source>
        <dbReference type="Proteomes" id="UP000322667"/>
    </source>
</evidence>
<dbReference type="EMBL" id="CM017623">
    <property type="protein sequence ID" value="TYH86578.1"/>
    <property type="molecule type" value="Genomic_DNA"/>
</dbReference>
<organism evidence="1 2">
    <name type="scientific">Gossypium tomentosum</name>
    <name type="common">Hawaiian cotton</name>
    <name type="synonym">Gossypium sandvicense</name>
    <dbReference type="NCBI Taxonomy" id="34277"/>
    <lineage>
        <taxon>Eukaryota</taxon>
        <taxon>Viridiplantae</taxon>
        <taxon>Streptophyta</taxon>
        <taxon>Embryophyta</taxon>
        <taxon>Tracheophyta</taxon>
        <taxon>Spermatophyta</taxon>
        <taxon>Magnoliopsida</taxon>
        <taxon>eudicotyledons</taxon>
        <taxon>Gunneridae</taxon>
        <taxon>Pentapetalae</taxon>
        <taxon>rosids</taxon>
        <taxon>malvids</taxon>
        <taxon>Malvales</taxon>
        <taxon>Malvaceae</taxon>
        <taxon>Malvoideae</taxon>
        <taxon>Gossypium</taxon>
    </lineage>
</organism>
<protein>
    <submittedName>
        <fullName evidence="1">Uncharacterized protein</fullName>
    </submittedName>
</protein>
<proteinExistence type="predicted"/>
<dbReference type="Proteomes" id="UP000322667">
    <property type="component" value="Chromosome D01"/>
</dbReference>
<name>A0A5D2M5H8_GOSTO</name>
<reference evidence="1 2" key="1">
    <citation type="submission" date="2019-07" db="EMBL/GenBank/DDBJ databases">
        <title>WGS assembly of Gossypium tomentosum.</title>
        <authorList>
            <person name="Chen Z.J."/>
            <person name="Sreedasyam A."/>
            <person name="Ando A."/>
            <person name="Song Q."/>
            <person name="De L."/>
            <person name="Hulse-Kemp A."/>
            <person name="Ding M."/>
            <person name="Ye W."/>
            <person name="Kirkbride R."/>
            <person name="Jenkins J."/>
            <person name="Plott C."/>
            <person name="Lovell J."/>
            <person name="Lin Y.-M."/>
            <person name="Vaughn R."/>
            <person name="Liu B."/>
            <person name="Li W."/>
            <person name="Simpson S."/>
            <person name="Scheffler B."/>
            <person name="Saski C."/>
            <person name="Grover C."/>
            <person name="Hu G."/>
            <person name="Conover J."/>
            <person name="Carlson J."/>
            <person name="Shu S."/>
            <person name="Boston L."/>
            <person name="Williams M."/>
            <person name="Peterson D."/>
            <person name="Mcgee K."/>
            <person name="Jones D."/>
            <person name="Wendel J."/>
            <person name="Stelly D."/>
            <person name="Grimwood J."/>
            <person name="Schmutz J."/>
        </authorList>
    </citation>
    <scope>NUCLEOTIDE SEQUENCE [LARGE SCALE GENOMIC DNA]</scope>
    <source>
        <strain evidence="1">7179.01</strain>
    </source>
</reference>
<sequence length="48" mass="5744">MSPENHRLYHQNTFHLFFSLLRPTLTSIKFQSARICFESIEKIPFLGF</sequence>
<gene>
    <name evidence="1" type="ORF">ES332_D01G053600v1</name>
</gene>
<dbReference type="AlphaFoldDB" id="A0A5D2M5H8"/>
<accession>A0A5D2M5H8</accession>
<evidence type="ECO:0000313" key="1">
    <source>
        <dbReference type="EMBL" id="TYH86578.1"/>
    </source>
</evidence>